<dbReference type="EMBL" id="SNVW01000011">
    <property type="protein sequence ID" value="TDN42628.1"/>
    <property type="molecule type" value="Genomic_DNA"/>
</dbReference>
<evidence type="ECO:0000313" key="4">
    <source>
        <dbReference type="Proteomes" id="UP000295764"/>
    </source>
</evidence>
<accession>A0A4R6DF52</accession>
<feature type="chain" id="PRO_5038481568" description="Lipoprotein" evidence="2">
    <location>
        <begin position="20"/>
        <end position="153"/>
    </location>
</feature>
<feature type="compositionally biased region" description="Low complexity" evidence="1">
    <location>
        <begin position="28"/>
        <end position="53"/>
    </location>
</feature>
<keyword evidence="2" id="KW-0732">Signal</keyword>
<evidence type="ECO:0008006" key="5">
    <source>
        <dbReference type="Google" id="ProtNLM"/>
    </source>
</evidence>
<name>A0A4R6DF52_9MICO</name>
<reference evidence="3 4" key="1">
    <citation type="submission" date="2019-03" db="EMBL/GenBank/DDBJ databases">
        <title>Genomic analyses of the natural microbiome of Caenorhabditis elegans.</title>
        <authorList>
            <person name="Samuel B."/>
        </authorList>
    </citation>
    <scope>NUCLEOTIDE SEQUENCE [LARGE SCALE GENOMIC DNA]</scope>
    <source>
        <strain evidence="3 4">JUb65</strain>
    </source>
</reference>
<dbReference type="RefSeq" id="WP_133520718.1">
    <property type="nucleotide sequence ID" value="NZ_SNVW01000011.1"/>
</dbReference>
<evidence type="ECO:0000313" key="3">
    <source>
        <dbReference type="EMBL" id="TDN42628.1"/>
    </source>
</evidence>
<comment type="caution">
    <text evidence="3">The sequence shown here is derived from an EMBL/GenBank/DDBJ whole genome shotgun (WGS) entry which is preliminary data.</text>
</comment>
<proteinExistence type="predicted"/>
<dbReference type="OrthoDB" id="5020992at2"/>
<evidence type="ECO:0000256" key="2">
    <source>
        <dbReference type="SAM" id="SignalP"/>
    </source>
</evidence>
<protein>
    <recommendedName>
        <fullName evidence="5">Lipoprotein</fullName>
    </recommendedName>
</protein>
<dbReference type="AlphaFoldDB" id="A0A4R6DF52"/>
<sequence length="153" mass="15057">MPKKLVSLATAAIAVALLAGCSSGGSPSGRSSDSSAAATPTATGTASAQSQQEACAQLEGEFRSFVASQTSASAPADPKARAAVVSELNERLDAALPDIGNATVKTAFSDFNAAAKDYASALTSSGSADSTEAKQAQSDVQSALREVSAACPA</sequence>
<feature type="region of interest" description="Disordered" evidence="1">
    <location>
        <begin position="22"/>
        <end position="53"/>
    </location>
</feature>
<organism evidence="3 4">
    <name type="scientific">Curtobacterium flaccumfaciens</name>
    <dbReference type="NCBI Taxonomy" id="2035"/>
    <lineage>
        <taxon>Bacteria</taxon>
        <taxon>Bacillati</taxon>
        <taxon>Actinomycetota</taxon>
        <taxon>Actinomycetes</taxon>
        <taxon>Micrococcales</taxon>
        <taxon>Microbacteriaceae</taxon>
        <taxon>Curtobacterium</taxon>
    </lineage>
</organism>
<dbReference type="Proteomes" id="UP000295764">
    <property type="component" value="Unassembled WGS sequence"/>
</dbReference>
<gene>
    <name evidence="3" type="ORF">EDF64_111105</name>
</gene>
<evidence type="ECO:0000256" key="1">
    <source>
        <dbReference type="SAM" id="MobiDB-lite"/>
    </source>
</evidence>
<feature type="signal peptide" evidence="2">
    <location>
        <begin position="1"/>
        <end position="19"/>
    </location>
</feature>
<dbReference type="PROSITE" id="PS51257">
    <property type="entry name" value="PROKAR_LIPOPROTEIN"/>
    <property type="match status" value="1"/>
</dbReference>